<evidence type="ECO:0000256" key="6">
    <source>
        <dbReference type="SAM" id="MobiDB-lite"/>
    </source>
</evidence>
<dbReference type="Gene3D" id="2.30.22.10">
    <property type="entry name" value="Head domain of nucleotide exchange factor GrpE"/>
    <property type="match status" value="1"/>
</dbReference>
<dbReference type="GO" id="GO:0005737">
    <property type="term" value="C:cytoplasm"/>
    <property type="evidence" value="ECO:0007669"/>
    <property type="project" value="UniProtKB-SubCell"/>
</dbReference>
<comment type="similarity">
    <text evidence="1 3 5">Belongs to the GrpE family.</text>
</comment>
<dbReference type="AlphaFoldDB" id="A0A6N4SM85"/>
<dbReference type="EMBL" id="CP000383">
    <property type="protein sequence ID" value="ABG57364.1"/>
    <property type="molecule type" value="Genomic_DNA"/>
</dbReference>
<dbReference type="PRINTS" id="PR00773">
    <property type="entry name" value="GRPEPROTEIN"/>
</dbReference>
<feature type="compositionally biased region" description="Basic and acidic residues" evidence="6">
    <location>
        <begin position="14"/>
        <end position="33"/>
    </location>
</feature>
<evidence type="ECO:0000256" key="1">
    <source>
        <dbReference type="ARBA" id="ARBA00009054"/>
    </source>
</evidence>
<comment type="subunit">
    <text evidence="3">Homodimer.</text>
</comment>
<evidence type="ECO:0000256" key="3">
    <source>
        <dbReference type="HAMAP-Rule" id="MF_01151"/>
    </source>
</evidence>
<dbReference type="GO" id="GO:0042803">
    <property type="term" value="F:protein homodimerization activity"/>
    <property type="evidence" value="ECO:0007669"/>
    <property type="project" value="InterPro"/>
</dbReference>
<dbReference type="GO" id="GO:0000774">
    <property type="term" value="F:adenyl-nucleotide exchange factor activity"/>
    <property type="evidence" value="ECO:0007669"/>
    <property type="project" value="InterPro"/>
</dbReference>
<dbReference type="SUPFAM" id="SSF58014">
    <property type="entry name" value="Coiled-coil domain of nucleotide exchange factor GrpE"/>
    <property type="match status" value="1"/>
</dbReference>
<accession>A0A6N4SM85</accession>
<dbReference type="RefSeq" id="WP_011583480.1">
    <property type="nucleotide sequence ID" value="NC_008255.1"/>
</dbReference>
<dbReference type="GO" id="GO:0051082">
    <property type="term" value="F:unfolded protein binding"/>
    <property type="evidence" value="ECO:0007669"/>
    <property type="project" value="TreeGrafter"/>
</dbReference>
<keyword evidence="3 4" id="KW-0346">Stress response</keyword>
<dbReference type="PANTHER" id="PTHR21237">
    <property type="entry name" value="GRPE PROTEIN"/>
    <property type="match status" value="1"/>
</dbReference>
<dbReference type="GO" id="GO:0006457">
    <property type="term" value="P:protein folding"/>
    <property type="evidence" value="ECO:0007669"/>
    <property type="project" value="InterPro"/>
</dbReference>
<proteinExistence type="inferred from homology"/>
<reference evidence="7 8" key="1">
    <citation type="journal article" date="2007" name="Appl. Environ. Microbiol.">
        <title>Genome sequence of the cellulolytic gliding bacterium Cytophaga hutchinsonii.</title>
        <authorList>
            <person name="Xie G."/>
            <person name="Bruce D.C."/>
            <person name="Challacombe J.F."/>
            <person name="Chertkov O."/>
            <person name="Detter J.C."/>
            <person name="Gilna P."/>
            <person name="Han C.S."/>
            <person name="Lucas S."/>
            <person name="Misra M."/>
            <person name="Myers G.L."/>
            <person name="Richardson P."/>
            <person name="Tapia R."/>
            <person name="Thayer N."/>
            <person name="Thompson L.S."/>
            <person name="Brettin T.S."/>
            <person name="Henrissat B."/>
            <person name="Wilson D.B."/>
            <person name="McBride M.J."/>
        </authorList>
    </citation>
    <scope>NUCLEOTIDE SEQUENCE [LARGE SCALE GENOMIC DNA]</scope>
    <source>
        <strain evidence="8">ATCC 33406 / DSM 1761 / CIP 103989 / NBRC 15051 / NCIMB 9469 / D465</strain>
    </source>
</reference>
<dbReference type="CDD" id="cd00446">
    <property type="entry name" value="GrpE"/>
    <property type="match status" value="1"/>
</dbReference>
<dbReference type="PANTHER" id="PTHR21237:SF23">
    <property type="entry name" value="GRPE PROTEIN HOMOLOG, MITOCHONDRIAL"/>
    <property type="match status" value="1"/>
</dbReference>
<evidence type="ECO:0000256" key="2">
    <source>
        <dbReference type="ARBA" id="ARBA00023186"/>
    </source>
</evidence>
<dbReference type="OrthoDB" id="9812586at2"/>
<comment type="subcellular location">
    <subcellularLocation>
        <location evidence="3">Cytoplasm</location>
    </subcellularLocation>
</comment>
<dbReference type="Proteomes" id="UP000001822">
    <property type="component" value="Chromosome"/>
</dbReference>
<dbReference type="SUPFAM" id="SSF51064">
    <property type="entry name" value="Head domain of nucleotide exchange factor GrpE"/>
    <property type="match status" value="1"/>
</dbReference>
<gene>
    <name evidence="3 7" type="primary">grpE</name>
    <name evidence="7" type="ordered locus">CHU_0070</name>
</gene>
<keyword evidence="3" id="KW-0963">Cytoplasm</keyword>
<protein>
    <recommendedName>
        <fullName evidence="3 4">Protein GrpE</fullName>
    </recommendedName>
    <alternativeName>
        <fullName evidence="3">HSP-70 cofactor</fullName>
    </alternativeName>
</protein>
<evidence type="ECO:0000256" key="4">
    <source>
        <dbReference type="RuleBase" id="RU000639"/>
    </source>
</evidence>
<dbReference type="InterPro" id="IPR000740">
    <property type="entry name" value="GrpE"/>
</dbReference>
<dbReference type="InterPro" id="IPR013805">
    <property type="entry name" value="GrpE_CC"/>
</dbReference>
<dbReference type="Pfam" id="PF01025">
    <property type="entry name" value="GrpE"/>
    <property type="match status" value="1"/>
</dbReference>
<evidence type="ECO:0000313" key="8">
    <source>
        <dbReference type="Proteomes" id="UP000001822"/>
    </source>
</evidence>
<evidence type="ECO:0000313" key="7">
    <source>
        <dbReference type="EMBL" id="ABG57364.1"/>
    </source>
</evidence>
<dbReference type="GO" id="GO:0051087">
    <property type="term" value="F:protein-folding chaperone binding"/>
    <property type="evidence" value="ECO:0007669"/>
    <property type="project" value="InterPro"/>
</dbReference>
<comment type="function">
    <text evidence="3 4">Participates actively in the response to hyperosmotic and heat shock by preventing the aggregation of stress-denatured proteins, in association with DnaK and GrpE. It is the nucleotide exchange factor for DnaK and may function as a thermosensor. Unfolded proteins bind initially to DnaJ; upon interaction with the DnaJ-bound protein, DnaK hydrolyzes its bound ATP, resulting in the formation of a stable complex. GrpE releases ADP from DnaK; ATP binding to DnaK triggers the release of the substrate protein, thus completing the reaction cycle. Several rounds of ATP-dependent interactions between DnaJ, DnaK and GrpE are required for fully efficient folding.</text>
</comment>
<feature type="region of interest" description="Disordered" evidence="6">
    <location>
        <begin position="1"/>
        <end position="33"/>
    </location>
</feature>
<sequence length="179" mass="20236">MANEEINEEQMDNSAEKEVVAETSEKAPELTELEKATAEAADWKDKYVRLYAEFDNYKRRTSKERIDLLKTANEDLMSSLIPVIDDFDRALKNIPATEDTKALREGVELIHNKFNKTLTQKGLTPMNAQGEVFNSELHEAITQIPAPTEDLKGKVVDEVEKGYYLGDKVIRYAKVVIGA</sequence>
<dbReference type="InterPro" id="IPR009012">
    <property type="entry name" value="GrpE_head"/>
</dbReference>
<keyword evidence="2 3" id="KW-0143">Chaperone</keyword>
<feature type="compositionally biased region" description="Acidic residues" evidence="6">
    <location>
        <begin position="1"/>
        <end position="11"/>
    </location>
</feature>
<dbReference type="PROSITE" id="PS01071">
    <property type="entry name" value="GRPE"/>
    <property type="match status" value="1"/>
</dbReference>
<dbReference type="KEGG" id="chu:CHU_0070"/>
<evidence type="ECO:0000256" key="5">
    <source>
        <dbReference type="RuleBase" id="RU004478"/>
    </source>
</evidence>
<organism evidence="7 8">
    <name type="scientific">Cytophaga hutchinsonii (strain ATCC 33406 / DSM 1761 / CIP 103989 / NBRC 15051 / NCIMB 9469 / D465)</name>
    <dbReference type="NCBI Taxonomy" id="269798"/>
    <lineage>
        <taxon>Bacteria</taxon>
        <taxon>Pseudomonadati</taxon>
        <taxon>Bacteroidota</taxon>
        <taxon>Cytophagia</taxon>
        <taxon>Cytophagales</taxon>
        <taxon>Cytophagaceae</taxon>
        <taxon>Cytophaga</taxon>
    </lineage>
</organism>
<name>A0A6N4SM85_CYTH3</name>
<keyword evidence="8" id="KW-1185">Reference proteome</keyword>
<dbReference type="Gene3D" id="3.90.20.20">
    <property type="match status" value="1"/>
</dbReference>
<dbReference type="HAMAP" id="MF_01151">
    <property type="entry name" value="GrpE"/>
    <property type="match status" value="1"/>
</dbReference>